<evidence type="ECO:0000313" key="2">
    <source>
        <dbReference type="EMBL" id="KAG8229770.1"/>
    </source>
</evidence>
<protein>
    <recommendedName>
        <fullName evidence="4">Kinesin-like protein</fullName>
    </recommendedName>
</protein>
<accession>A0A8K0K9P7</accession>
<organism evidence="2 3">
    <name type="scientific">Ladona fulva</name>
    <name type="common">Scarce chaser dragonfly</name>
    <name type="synonym">Libellula fulva</name>
    <dbReference type="NCBI Taxonomy" id="123851"/>
    <lineage>
        <taxon>Eukaryota</taxon>
        <taxon>Metazoa</taxon>
        <taxon>Ecdysozoa</taxon>
        <taxon>Arthropoda</taxon>
        <taxon>Hexapoda</taxon>
        <taxon>Insecta</taxon>
        <taxon>Pterygota</taxon>
        <taxon>Palaeoptera</taxon>
        <taxon>Odonata</taxon>
        <taxon>Epiprocta</taxon>
        <taxon>Anisoptera</taxon>
        <taxon>Libelluloidea</taxon>
        <taxon>Libellulidae</taxon>
        <taxon>Ladona</taxon>
    </lineage>
</organism>
<proteinExistence type="predicted"/>
<keyword evidence="1" id="KW-0175">Coiled coil</keyword>
<evidence type="ECO:0000256" key="1">
    <source>
        <dbReference type="SAM" id="Coils"/>
    </source>
</evidence>
<reference evidence="2" key="1">
    <citation type="submission" date="2013-04" db="EMBL/GenBank/DDBJ databases">
        <authorList>
            <person name="Qu J."/>
            <person name="Murali S.C."/>
            <person name="Bandaranaike D."/>
            <person name="Bellair M."/>
            <person name="Blankenburg K."/>
            <person name="Chao H."/>
            <person name="Dinh H."/>
            <person name="Doddapaneni H."/>
            <person name="Downs B."/>
            <person name="Dugan-Rocha S."/>
            <person name="Elkadiri S."/>
            <person name="Gnanaolivu R.D."/>
            <person name="Hernandez B."/>
            <person name="Javaid M."/>
            <person name="Jayaseelan J.C."/>
            <person name="Lee S."/>
            <person name="Li M."/>
            <person name="Ming W."/>
            <person name="Munidasa M."/>
            <person name="Muniz J."/>
            <person name="Nguyen L."/>
            <person name="Ongeri F."/>
            <person name="Osuji N."/>
            <person name="Pu L.-L."/>
            <person name="Puazo M."/>
            <person name="Qu C."/>
            <person name="Quiroz J."/>
            <person name="Raj R."/>
            <person name="Weissenberger G."/>
            <person name="Xin Y."/>
            <person name="Zou X."/>
            <person name="Han Y."/>
            <person name="Richards S."/>
            <person name="Worley K."/>
            <person name="Muzny D."/>
            <person name="Gibbs R."/>
        </authorList>
    </citation>
    <scope>NUCLEOTIDE SEQUENCE</scope>
    <source>
        <strain evidence="2">Sampled in the wild</strain>
    </source>
</reference>
<dbReference type="EMBL" id="KZ308446">
    <property type="protein sequence ID" value="KAG8229770.1"/>
    <property type="molecule type" value="Genomic_DNA"/>
</dbReference>
<evidence type="ECO:0000313" key="3">
    <source>
        <dbReference type="Proteomes" id="UP000792457"/>
    </source>
</evidence>
<dbReference type="OrthoDB" id="540783at2759"/>
<reference evidence="2" key="2">
    <citation type="submission" date="2017-10" db="EMBL/GenBank/DDBJ databases">
        <title>Ladona fulva Genome sequencing and assembly.</title>
        <authorList>
            <person name="Murali S."/>
            <person name="Richards S."/>
            <person name="Bandaranaike D."/>
            <person name="Bellair M."/>
            <person name="Blankenburg K."/>
            <person name="Chao H."/>
            <person name="Dinh H."/>
            <person name="Doddapaneni H."/>
            <person name="Dugan-Rocha S."/>
            <person name="Elkadiri S."/>
            <person name="Gnanaolivu R."/>
            <person name="Hernandez B."/>
            <person name="Skinner E."/>
            <person name="Javaid M."/>
            <person name="Lee S."/>
            <person name="Li M."/>
            <person name="Ming W."/>
            <person name="Munidasa M."/>
            <person name="Muniz J."/>
            <person name="Nguyen L."/>
            <person name="Hughes D."/>
            <person name="Osuji N."/>
            <person name="Pu L.-L."/>
            <person name="Puazo M."/>
            <person name="Qu C."/>
            <person name="Quiroz J."/>
            <person name="Raj R."/>
            <person name="Weissenberger G."/>
            <person name="Xin Y."/>
            <person name="Zou X."/>
            <person name="Han Y."/>
            <person name="Worley K."/>
            <person name="Muzny D."/>
            <person name="Gibbs R."/>
        </authorList>
    </citation>
    <scope>NUCLEOTIDE SEQUENCE</scope>
    <source>
        <strain evidence="2">Sampled in the wild</strain>
    </source>
</reference>
<evidence type="ECO:0008006" key="4">
    <source>
        <dbReference type="Google" id="ProtNLM"/>
    </source>
</evidence>
<sequence length="357" mass="41682">MEEDRLKWIQEEEERIVNMRESSKRFQELQLQQQSMLEKRETFLKEKLALEKQKSKSMHKVSARILHLDDVMKEKSTHLEKTANQDEKEALRLEIQNLRRTRDCLTSQRYKLDEKYQKEKTLTSAEERKLLELDEALEAIDAAIEYKNELICGREGKLGCVKKTGDEEEDLLMARLMSLSPVETRTLLYKYFQRVIDLREGGRKMEVQIAELDSQTEAQSWKIHALSNALQQAHVEIDQRIVLMQKEHQERVHLLLRHFAEESSGGSGADSSAVWDLKNQLIKSKRENKHLKKRMLEIESALQLTNAAYEGRSLHFEGAVPQHNLMKRLQAPGTVSAPTTKVTRQRNKLIIQQQKTK</sequence>
<feature type="coiled-coil region" evidence="1">
    <location>
        <begin position="81"/>
        <end position="108"/>
    </location>
</feature>
<dbReference type="AlphaFoldDB" id="A0A8K0K9P7"/>
<keyword evidence="3" id="KW-1185">Reference proteome</keyword>
<gene>
    <name evidence="2" type="ORF">J437_LFUL005851</name>
</gene>
<dbReference type="Proteomes" id="UP000792457">
    <property type="component" value="Unassembled WGS sequence"/>
</dbReference>
<name>A0A8K0K9P7_LADFU</name>
<comment type="caution">
    <text evidence="2">The sequence shown here is derived from an EMBL/GenBank/DDBJ whole genome shotgun (WGS) entry which is preliminary data.</text>
</comment>